<evidence type="ECO:0000313" key="1">
    <source>
        <dbReference type="EMBL" id="KZS19157.1"/>
    </source>
</evidence>
<dbReference type="Proteomes" id="UP000076858">
    <property type="component" value="Unassembled WGS sequence"/>
</dbReference>
<proteinExistence type="predicted"/>
<comment type="caution">
    <text evidence="1">The sequence shown here is derived from an EMBL/GenBank/DDBJ whole genome shotgun (WGS) entry which is preliminary data.</text>
</comment>
<reference evidence="1 2" key="1">
    <citation type="submission" date="2016-03" db="EMBL/GenBank/DDBJ databases">
        <title>EvidentialGene: Evidence-directed Construction of Genes on Genomes.</title>
        <authorList>
            <person name="Gilbert D.G."/>
            <person name="Choi J.-H."/>
            <person name="Mockaitis K."/>
            <person name="Colbourne J."/>
            <person name="Pfrender M."/>
        </authorList>
    </citation>
    <scope>NUCLEOTIDE SEQUENCE [LARGE SCALE GENOMIC DNA]</scope>
    <source>
        <strain evidence="1 2">Xinb3</strain>
        <tissue evidence="1">Complete organism</tissue>
    </source>
</reference>
<sequence length="44" mass="4955">MKINNGFLPILTGYYGRSDTPICWNFQSACLLRRNEKTSTSLGS</sequence>
<gene>
    <name evidence="1" type="ORF">APZ42_014521</name>
</gene>
<dbReference type="AlphaFoldDB" id="A0A162PUA8"/>
<protein>
    <submittedName>
        <fullName evidence="1">72 kDa inositol polyphosphate 5-phosphatase</fullName>
    </submittedName>
</protein>
<evidence type="ECO:0000313" key="2">
    <source>
        <dbReference type="Proteomes" id="UP000076858"/>
    </source>
</evidence>
<dbReference type="EMBL" id="LRGB01000443">
    <property type="protein sequence ID" value="KZS19157.1"/>
    <property type="molecule type" value="Genomic_DNA"/>
</dbReference>
<name>A0A162PUA8_9CRUS</name>
<keyword evidence="2" id="KW-1185">Reference proteome</keyword>
<organism evidence="1 2">
    <name type="scientific">Daphnia magna</name>
    <dbReference type="NCBI Taxonomy" id="35525"/>
    <lineage>
        <taxon>Eukaryota</taxon>
        <taxon>Metazoa</taxon>
        <taxon>Ecdysozoa</taxon>
        <taxon>Arthropoda</taxon>
        <taxon>Crustacea</taxon>
        <taxon>Branchiopoda</taxon>
        <taxon>Diplostraca</taxon>
        <taxon>Cladocera</taxon>
        <taxon>Anomopoda</taxon>
        <taxon>Daphniidae</taxon>
        <taxon>Daphnia</taxon>
    </lineage>
</organism>
<accession>A0A162PUA8</accession>